<keyword evidence="1" id="KW-0863">Zinc-finger</keyword>
<reference evidence="4" key="1">
    <citation type="journal article" date="2023" name="Plant J.">
        <title>Genome sequences and population genomics provide insights into the demographic history, inbreeding, and mutation load of two 'living fossil' tree species of Dipteronia.</title>
        <authorList>
            <person name="Feng Y."/>
            <person name="Comes H.P."/>
            <person name="Chen J."/>
            <person name="Zhu S."/>
            <person name="Lu R."/>
            <person name="Zhang X."/>
            <person name="Li P."/>
            <person name="Qiu J."/>
            <person name="Olsen K.M."/>
            <person name="Qiu Y."/>
        </authorList>
    </citation>
    <scope>NUCLEOTIDE SEQUENCE</scope>
    <source>
        <strain evidence="4">NBL</strain>
    </source>
</reference>
<dbReference type="InterPro" id="IPR036875">
    <property type="entry name" value="Znf_CCHC_sf"/>
</dbReference>
<sequence>MGRIGTNNTNTGWQQRAVASSSSGSAPYQTTNPVQTQTNQVPPRAVSGGLRCFSCGEVGHRQSECRKLEKRSALFNETDDGREGIVEIGEEAQFDEENAIEEDFVDDDSGPLLVVRRTFLTPRADESDWLRTNVFQSTCTILGKVCRYIIDGGSCENIVATEAVRKLGLKTEKHPKPYKLANN</sequence>
<proteinExistence type="predicted"/>
<feature type="compositionally biased region" description="Low complexity" evidence="2">
    <location>
        <begin position="27"/>
        <end position="43"/>
    </location>
</feature>
<evidence type="ECO:0000259" key="3">
    <source>
        <dbReference type="PROSITE" id="PS50158"/>
    </source>
</evidence>
<keyword evidence="1" id="KW-0479">Metal-binding</keyword>
<dbReference type="Proteomes" id="UP001281410">
    <property type="component" value="Unassembled WGS sequence"/>
</dbReference>
<gene>
    <name evidence="4" type="ORF">Dsin_024919</name>
</gene>
<dbReference type="EMBL" id="JANJYJ010000008">
    <property type="protein sequence ID" value="KAK3193609.1"/>
    <property type="molecule type" value="Genomic_DNA"/>
</dbReference>
<dbReference type="GO" id="GO:0003676">
    <property type="term" value="F:nucleic acid binding"/>
    <property type="evidence" value="ECO:0007669"/>
    <property type="project" value="InterPro"/>
</dbReference>
<keyword evidence="1" id="KW-0862">Zinc</keyword>
<evidence type="ECO:0000256" key="1">
    <source>
        <dbReference type="PROSITE-ProRule" id="PRU00047"/>
    </source>
</evidence>
<evidence type="ECO:0000313" key="5">
    <source>
        <dbReference type="Proteomes" id="UP001281410"/>
    </source>
</evidence>
<dbReference type="PANTHER" id="PTHR35046">
    <property type="entry name" value="ZINC KNUCKLE (CCHC-TYPE) FAMILY PROTEIN"/>
    <property type="match status" value="1"/>
</dbReference>
<keyword evidence="5" id="KW-1185">Reference proteome</keyword>
<organism evidence="4 5">
    <name type="scientific">Dipteronia sinensis</name>
    <dbReference type="NCBI Taxonomy" id="43782"/>
    <lineage>
        <taxon>Eukaryota</taxon>
        <taxon>Viridiplantae</taxon>
        <taxon>Streptophyta</taxon>
        <taxon>Embryophyta</taxon>
        <taxon>Tracheophyta</taxon>
        <taxon>Spermatophyta</taxon>
        <taxon>Magnoliopsida</taxon>
        <taxon>eudicotyledons</taxon>
        <taxon>Gunneridae</taxon>
        <taxon>Pentapetalae</taxon>
        <taxon>rosids</taxon>
        <taxon>malvids</taxon>
        <taxon>Sapindales</taxon>
        <taxon>Sapindaceae</taxon>
        <taxon>Hippocastanoideae</taxon>
        <taxon>Acereae</taxon>
        <taxon>Dipteronia</taxon>
    </lineage>
</organism>
<protein>
    <recommendedName>
        <fullName evidence="3">CCHC-type domain-containing protein</fullName>
    </recommendedName>
</protein>
<dbReference type="SMART" id="SM00343">
    <property type="entry name" value="ZnF_C2HC"/>
    <property type="match status" value="1"/>
</dbReference>
<dbReference type="SUPFAM" id="SSF57756">
    <property type="entry name" value="Retrovirus zinc finger-like domains"/>
    <property type="match status" value="1"/>
</dbReference>
<dbReference type="InterPro" id="IPR001878">
    <property type="entry name" value="Znf_CCHC"/>
</dbReference>
<feature type="region of interest" description="Disordered" evidence="2">
    <location>
        <begin position="1"/>
        <end position="43"/>
    </location>
</feature>
<evidence type="ECO:0000256" key="2">
    <source>
        <dbReference type="SAM" id="MobiDB-lite"/>
    </source>
</evidence>
<dbReference type="PROSITE" id="PS50158">
    <property type="entry name" value="ZF_CCHC"/>
    <property type="match status" value="1"/>
</dbReference>
<dbReference type="GO" id="GO:0008270">
    <property type="term" value="F:zinc ion binding"/>
    <property type="evidence" value="ECO:0007669"/>
    <property type="project" value="UniProtKB-KW"/>
</dbReference>
<feature type="domain" description="CCHC-type" evidence="3">
    <location>
        <begin position="51"/>
        <end position="67"/>
    </location>
</feature>
<dbReference type="AlphaFoldDB" id="A0AAE0DXV6"/>
<feature type="compositionally biased region" description="Polar residues" evidence="2">
    <location>
        <begin position="1"/>
        <end position="26"/>
    </location>
</feature>
<comment type="caution">
    <text evidence="4">The sequence shown here is derived from an EMBL/GenBank/DDBJ whole genome shotgun (WGS) entry which is preliminary data.</text>
</comment>
<evidence type="ECO:0000313" key="4">
    <source>
        <dbReference type="EMBL" id="KAK3193609.1"/>
    </source>
</evidence>
<dbReference type="Pfam" id="PF00098">
    <property type="entry name" value="zf-CCHC"/>
    <property type="match status" value="1"/>
</dbReference>
<accession>A0AAE0DXV6</accession>
<name>A0AAE0DXV6_9ROSI</name>
<dbReference type="PANTHER" id="PTHR35046:SF18">
    <property type="entry name" value="RNA-DIRECTED DNA POLYMERASE"/>
    <property type="match status" value="1"/>
</dbReference>